<evidence type="ECO:0000256" key="1">
    <source>
        <dbReference type="ARBA" id="ARBA00022801"/>
    </source>
</evidence>
<dbReference type="GO" id="GO:0016787">
    <property type="term" value="F:hydrolase activity"/>
    <property type="evidence" value="ECO:0007669"/>
    <property type="project" value="UniProtKB-KW"/>
</dbReference>
<evidence type="ECO:0000256" key="2">
    <source>
        <dbReference type="SAM" id="SignalP"/>
    </source>
</evidence>
<keyword evidence="2" id="KW-0732">Signal</keyword>
<dbReference type="EC" id="3.4.23.-" evidence="4"/>
<dbReference type="PROSITE" id="PS00141">
    <property type="entry name" value="ASP_PROTEASE"/>
    <property type="match status" value="2"/>
</dbReference>
<dbReference type="RefSeq" id="WP_330197978.1">
    <property type="nucleotide sequence ID" value="NZ_JAZDRP010000002.1"/>
</dbReference>
<evidence type="ECO:0000259" key="3">
    <source>
        <dbReference type="PROSITE" id="PS50175"/>
    </source>
</evidence>
<evidence type="ECO:0000313" key="4">
    <source>
        <dbReference type="EMBL" id="MEE2525315.1"/>
    </source>
</evidence>
<gene>
    <name evidence="4" type="ORF">V0U79_02980</name>
</gene>
<feature type="domain" description="Peptidase A2" evidence="3">
    <location>
        <begin position="178"/>
        <end position="265"/>
    </location>
</feature>
<organism evidence="4 5">
    <name type="scientific">Hyphobacterium lacteum</name>
    <dbReference type="NCBI Taxonomy" id="3116575"/>
    <lineage>
        <taxon>Bacteria</taxon>
        <taxon>Pseudomonadati</taxon>
        <taxon>Pseudomonadota</taxon>
        <taxon>Alphaproteobacteria</taxon>
        <taxon>Maricaulales</taxon>
        <taxon>Maricaulaceae</taxon>
        <taxon>Hyphobacterium</taxon>
    </lineage>
</organism>
<dbReference type="Gene3D" id="2.40.70.10">
    <property type="entry name" value="Acid Proteases"/>
    <property type="match status" value="2"/>
</dbReference>
<proteinExistence type="predicted"/>
<protein>
    <submittedName>
        <fullName evidence="4">Pepsin/retropepsin-like aspartic protease family protein</fullName>
        <ecNumber evidence="4">3.4.23.-</ecNumber>
    </submittedName>
</protein>
<dbReference type="InterPro" id="IPR001995">
    <property type="entry name" value="Peptidase_A2_cat"/>
</dbReference>
<dbReference type="PROSITE" id="PS50175">
    <property type="entry name" value="ASP_PROT_RETROV"/>
    <property type="match status" value="1"/>
</dbReference>
<dbReference type="Pfam" id="PF13650">
    <property type="entry name" value="Asp_protease_2"/>
    <property type="match status" value="2"/>
</dbReference>
<dbReference type="InterPro" id="IPR001969">
    <property type="entry name" value="Aspartic_peptidase_AS"/>
</dbReference>
<evidence type="ECO:0000313" key="5">
    <source>
        <dbReference type="Proteomes" id="UP001354971"/>
    </source>
</evidence>
<dbReference type="Proteomes" id="UP001354971">
    <property type="component" value="Unassembled WGS sequence"/>
</dbReference>
<feature type="chain" id="PRO_5045962535" evidence="2">
    <location>
        <begin position="21"/>
        <end position="307"/>
    </location>
</feature>
<dbReference type="SUPFAM" id="SSF50630">
    <property type="entry name" value="Acid proteases"/>
    <property type="match status" value="2"/>
</dbReference>
<name>A0ABU7LN15_9PROT</name>
<accession>A0ABU7LN15</accession>
<sequence length="307" mass="33000">MRLSAALLGIGLMASAPALAGDVIELRQSYAGHYVVPTTIGGRGPFPFILDTGANHTAILEALAYQLNLSFEDGIPETYHGLTGSASTVILGLSALDFGAGPSPIDRAITIDAEINADLVAFGILGTDVFGDSRVEIDLAEYTLEIDPSEDWGQGRFNGYIDRLGMMRVNGSVNGIETVFVVDTGATRSFINEALAEAIMTDRQFRNIEVMGLGPQTGRAGEVHVGTIRFSDLCVRNARALATDFPIFETFGLHETPAMIIGLDLLDHGQIRIDFGAGTFNVDSSAACRRRSTSLFERNAVIDQWQR</sequence>
<dbReference type="InterPro" id="IPR021109">
    <property type="entry name" value="Peptidase_aspartic_dom_sf"/>
</dbReference>
<feature type="signal peptide" evidence="2">
    <location>
        <begin position="1"/>
        <end position="20"/>
    </location>
</feature>
<comment type="caution">
    <text evidence="4">The sequence shown here is derived from an EMBL/GenBank/DDBJ whole genome shotgun (WGS) entry which is preliminary data.</text>
</comment>
<dbReference type="EMBL" id="JAZDRP010000002">
    <property type="protein sequence ID" value="MEE2525315.1"/>
    <property type="molecule type" value="Genomic_DNA"/>
</dbReference>
<keyword evidence="5" id="KW-1185">Reference proteome</keyword>
<keyword evidence="1 4" id="KW-0378">Hydrolase</keyword>
<reference evidence="4 5" key="1">
    <citation type="submission" date="2024-01" db="EMBL/GenBank/DDBJ databases">
        <title>Hyphobacterium bacterium isolated from marine sediment.</title>
        <authorList>
            <person name="Zhao S."/>
        </authorList>
    </citation>
    <scope>NUCLEOTIDE SEQUENCE [LARGE SCALE GENOMIC DNA]</scope>
    <source>
        <strain evidence="5">HN65</strain>
    </source>
</reference>